<protein>
    <submittedName>
        <fullName evidence="1">Uncharacterized protein</fullName>
    </submittedName>
</protein>
<accession>A0A644YED0</accession>
<dbReference type="EMBL" id="VSSQ01004703">
    <property type="protein sequence ID" value="MPM26318.1"/>
    <property type="molecule type" value="Genomic_DNA"/>
</dbReference>
<name>A0A644YED0_9ZZZZ</name>
<gene>
    <name evidence="1" type="ORF">SDC9_72819</name>
</gene>
<proteinExistence type="predicted"/>
<evidence type="ECO:0000313" key="1">
    <source>
        <dbReference type="EMBL" id="MPM26318.1"/>
    </source>
</evidence>
<sequence length="139" mass="14952">MAGPEKFGEIAVIAAALVLIADQQRQRRTGGAPLENAGKNLHRIAFIALRHQFRLARTATVELNLNIGRFQLHPRRHTVDDCAQCDAMGFAEGGDPEQSSENASAHRIPRSFNPAMMASCTVSAGPSPAIGKHQSAISR</sequence>
<organism evidence="1">
    <name type="scientific">bioreactor metagenome</name>
    <dbReference type="NCBI Taxonomy" id="1076179"/>
    <lineage>
        <taxon>unclassified sequences</taxon>
        <taxon>metagenomes</taxon>
        <taxon>ecological metagenomes</taxon>
    </lineage>
</organism>
<reference evidence="1" key="1">
    <citation type="submission" date="2019-08" db="EMBL/GenBank/DDBJ databases">
        <authorList>
            <person name="Kucharzyk K."/>
            <person name="Murdoch R.W."/>
            <person name="Higgins S."/>
            <person name="Loffler F."/>
        </authorList>
    </citation>
    <scope>NUCLEOTIDE SEQUENCE</scope>
</reference>
<comment type="caution">
    <text evidence="1">The sequence shown here is derived from an EMBL/GenBank/DDBJ whole genome shotgun (WGS) entry which is preliminary data.</text>
</comment>
<dbReference type="AlphaFoldDB" id="A0A644YED0"/>